<dbReference type="Gene3D" id="1.10.238.10">
    <property type="entry name" value="EF-hand"/>
    <property type="match status" value="1"/>
</dbReference>
<dbReference type="PROSITE" id="PS50222">
    <property type="entry name" value="EF_HAND_2"/>
    <property type="match status" value="1"/>
</dbReference>
<protein>
    <recommendedName>
        <fullName evidence="3">EF-hand domain-containing protein</fullName>
    </recommendedName>
</protein>
<dbReference type="InterPro" id="IPR002048">
    <property type="entry name" value="EF_hand_dom"/>
</dbReference>
<evidence type="ECO:0000313" key="5">
    <source>
        <dbReference type="Proteomes" id="UP000186955"/>
    </source>
</evidence>
<dbReference type="PANTHER" id="PTHR19237:SF20">
    <property type="entry name" value="NUCLEOBINDIN 1"/>
    <property type="match status" value="1"/>
</dbReference>
<dbReference type="InterPro" id="IPR040250">
    <property type="entry name" value="Nucleobindin"/>
</dbReference>
<sequence length="206" mass="23113">MISRLIFAVAGVFALSSGLASAHGSHSNDGQPPSNDWATRHMMGKEEHHIEGFDALSFFALHDYDSSGAWTRDEVRKTYGLDDESNRGASESSKESAIRAVFDLFDPTNTGTITRDAWLKAISAGTRLPDLGFGPGHHGDLEYEYEIHHFEKFHGDDATEEDLTHPEDIEHFRLHDEMEAAQMRLEKLEDMQVVEANIPSKFRRAV</sequence>
<dbReference type="Proteomes" id="UP000186955">
    <property type="component" value="Unassembled WGS sequence"/>
</dbReference>
<dbReference type="PANTHER" id="PTHR19237">
    <property type="entry name" value="NUCLEOBINDIN"/>
    <property type="match status" value="1"/>
</dbReference>
<gene>
    <name evidence="4" type="ORF">PENSUB_3863</name>
</gene>
<feature type="chain" id="PRO_5013089825" description="EF-hand domain-containing protein" evidence="2">
    <location>
        <begin position="23"/>
        <end position="206"/>
    </location>
</feature>
<keyword evidence="5" id="KW-1185">Reference proteome</keyword>
<dbReference type="EMBL" id="MNBE01000313">
    <property type="protein sequence ID" value="OKP10560.1"/>
    <property type="molecule type" value="Genomic_DNA"/>
</dbReference>
<evidence type="ECO:0000256" key="2">
    <source>
        <dbReference type="SAM" id="SignalP"/>
    </source>
</evidence>
<feature type="domain" description="EF-hand" evidence="3">
    <location>
        <begin position="93"/>
        <end position="128"/>
    </location>
</feature>
<keyword evidence="1 2" id="KW-0732">Signal</keyword>
<dbReference type="GO" id="GO:0005793">
    <property type="term" value="C:endoplasmic reticulum-Golgi intermediate compartment"/>
    <property type="evidence" value="ECO:0007669"/>
    <property type="project" value="TreeGrafter"/>
</dbReference>
<evidence type="ECO:0000259" key="3">
    <source>
        <dbReference type="PROSITE" id="PS50222"/>
    </source>
</evidence>
<dbReference type="InterPro" id="IPR011992">
    <property type="entry name" value="EF-hand-dom_pair"/>
</dbReference>
<feature type="signal peptide" evidence="2">
    <location>
        <begin position="1"/>
        <end position="22"/>
    </location>
</feature>
<dbReference type="AlphaFoldDB" id="A0A1Q5UDM1"/>
<dbReference type="GO" id="GO:0005509">
    <property type="term" value="F:calcium ion binding"/>
    <property type="evidence" value="ECO:0007669"/>
    <property type="project" value="InterPro"/>
</dbReference>
<organism evidence="4 5">
    <name type="scientific">Penicillium subrubescens</name>
    <dbReference type="NCBI Taxonomy" id="1316194"/>
    <lineage>
        <taxon>Eukaryota</taxon>
        <taxon>Fungi</taxon>
        <taxon>Dikarya</taxon>
        <taxon>Ascomycota</taxon>
        <taxon>Pezizomycotina</taxon>
        <taxon>Eurotiomycetes</taxon>
        <taxon>Eurotiomycetidae</taxon>
        <taxon>Eurotiales</taxon>
        <taxon>Aspergillaceae</taxon>
        <taxon>Penicillium</taxon>
    </lineage>
</organism>
<evidence type="ECO:0000313" key="4">
    <source>
        <dbReference type="EMBL" id="OKP10560.1"/>
    </source>
</evidence>
<accession>A0A1Q5UDM1</accession>
<comment type="caution">
    <text evidence="4">The sequence shown here is derived from an EMBL/GenBank/DDBJ whole genome shotgun (WGS) entry which is preliminary data.</text>
</comment>
<evidence type="ECO:0000256" key="1">
    <source>
        <dbReference type="ARBA" id="ARBA00022729"/>
    </source>
</evidence>
<name>A0A1Q5UDM1_9EURO</name>
<dbReference type="SUPFAM" id="SSF47473">
    <property type="entry name" value="EF-hand"/>
    <property type="match status" value="1"/>
</dbReference>
<proteinExistence type="predicted"/>
<reference evidence="4 5" key="1">
    <citation type="submission" date="2016-10" db="EMBL/GenBank/DDBJ databases">
        <title>Genome sequence of the ascomycete fungus Penicillium subrubescens.</title>
        <authorList>
            <person name="De Vries R.P."/>
            <person name="Peng M."/>
            <person name="Dilokpimol A."/>
            <person name="Hilden K."/>
            <person name="Makela M.R."/>
            <person name="Grigoriev I."/>
            <person name="Riley R."/>
            <person name="Granchi Z."/>
        </authorList>
    </citation>
    <scope>NUCLEOTIDE SEQUENCE [LARGE SCALE GENOMIC DNA]</scope>
    <source>
        <strain evidence="4 5">CBS 132785</strain>
    </source>
</reference>